<dbReference type="Proteomes" id="UP000654075">
    <property type="component" value="Unassembled WGS sequence"/>
</dbReference>
<comment type="caution">
    <text evidence="2">The sequence shown here is derived from an EMBL/GenBank/DDBJ whole genome shotgun (WGS) entry which is preliminary data.</text>
</comment>
<gene>
    <name evidence="1" type="ORF">PGLA1383_LOCUS12921</name>
    <name evidence="2" type="ORF">PGLA2088_LOCUS26727</name>
</gene>
<evidence type="ECO:0000313" key="2">
    <source>
        <dbReference type="EMBL" id="CAE8689986.1"/>
    </source>
</evidence>
<name>A0A813JZQ7_POLGL</name>
<proteinExistence type="predicted"/>
<sequence length="118" mass="13075">MSHVVVASLRSHMPRPDVEQWTSCPDVMPDGRPIKHINLGLRKGHFQEAYACILRTPASLVLDGVCFVRDEHSQSSKAVRLISCACYVQATIDLTTIASKLAHECTQTPLHDSKSHAR</sequence>
<dbReference type="EMBL" id="CAJNNV010006992">
    <property type="protein sequence ID" value="CAE8594365.1"/>
    <property type="molecule type" value="Genomic_DNA"/>
</dbReference>
<reference evidence="2" key="1">
    <citation type="submission" date="2021-02" db="EMBL/GenBank/DDBJ databases">
        <authorList>
            <person name="Dougan E. K."/>
            <person name="Rhodes N."/>
            <person name="Thang M."/>
            <person name="Chan C."/>
        </authorList>
    </citation>
    <scope>NUCLEOTIDE SEQUENCE</scope>
</reference>
<evidence type="ECO:0000313" key="1">
    <source>
        <dbReference type="EMBL" id="CAE8594365.1"/>
    </source>
</evidence>
<evidence type="ECO:0000313" key="3">
    <source>
        <dbReference type="Proteomes" id="UP000626109"/>
    </source>
</evidence>
<keyword evidence="4" id="KW-1185">Reference proteome</keyword>
<organism evidence="2 3">
    <name type="scientific">Polarella glacialis</name>
    <name type="common">Dinoflagellate</name>
    <dbReference type="NCBI Taxonomy" id="89957"/>
    <lineage>
        <taxon>Eukaryota</taxon>
        <taxon>Sar</taxon>
        <taxon>Alveolata</taxon>
        <taxon>Dinophyceae</taxon>
        <taxon>Suessiales</taxon>
        <taxon>Suessiaceae</taxon>
        <taxon>Polarella</taxon>
    </lineage>
</organism>
<evidence type="ECO:0000313" key="4">
    <source>
        <dbReference type="Proteomes" id="UP000654075"/>
    </source>
</evidence>
<protein>
    <submittedName>
        <fullName evidence="2">Uncharacterized protein</fullName>
    </submittedName>
</protein>
<dbReference type="AlphaFoldDB" id="A0A813JZQ7"/>
<dbReference type="EMBL" id="CAJNNW010027171">
    <property type="protein sequence ID" value="CAE8689986.1"/>
    <property type="molecule type" value="Genomic_DNA"/>
</dbReference>
<dbReference type="Proteomes" id="UP000626109">
    <property type="component" value="Unassembled WGS sequence"/>
</dbReference>
<accession>A0A813JZQ7</accession>